<sequence length="191" mass="18860">MDKLLKLAQQAGMSEEQGKTAAGGIFGFLKKQLKEEDYAKLTSQFPEADALATQQTASSSADSGSGGLLGAAMGALGGGSSSGGSGGRGADLATLLAQLAGKGVTPQQIQKFLPMAAPHIKKMTGIDVSSMLGTPVAGENAPASNSSTNATEGGETTNSLNPMDMLNSLTGSGSGGGNSNPLSSAMGMFGK</sequence>
<evidence type="ECO:0000256" key="1">
    <source>
        <dbReference type="SAM" id="MobiDB-lite"/>
    </source>
</evidence>
<feature type="compositionally biased region" description="Polar residues" evidence="1">
    <location>
        <begin position="142"/>
        <end position="161"/>
    </location>
</feature>
<keyword evidence="3" id="KW-1185">Reference proteome</keyword>
<dbReference type="Pfam" id="PF11075">
    <property type="entry name" value="DUF2780"/>
    <property type="match status" value="1"/>
</dbReference>
<accession>A0A9K3PUF2</accession>
<feature type="region of interest" description="Disordered" evidence="1">
    <location>
        <begin position="137"/>
        <end position="191"/>
    </location>
</feature>
<reference evidence="2" key="2">
    <citation type="submission" date="2021-04" db="EMBL/GenBank/DDBJ databases">
        <authorList>
            <person name="Podell S."/>
        </authorList>
    </citation>
    <scope>NUCLEOTIDE SEQUENCE</scope>
    <source>
        <strain evidence="2">Hildebrandi</strain>
    </source>
</reference>
<dbReference type="AlphaFoldDB" id="A0A9K3PUF2"/>
<dbReference type="EMBL" id="JAGRRH010000013">
    <property type="protein sequence ID" value="KAG7360145.1"/>
    <property type="molecule type" value="Genomic_DNA"/>
</dbReference>
<dbReference type="InterPro" id="IPR021302">
    <property type="entry name" value="DUF2780_VcgC/VcgE"/>
</dbReference>
<dbReference type="Proteomes" id="UP000693970">
    <property type="component" value="Unassembled WGS sequence"/>
</dbReference>
<reference evidence="2" key="1">
    <citation type="journal article" date="2021" name="Sci. Rep.">
        <title>Diploid genomic architecture of Nitzschia inconspicua, an elite biomass production diatom.</title>
        <authorList>
            <person name="Oliver A."/>
            <person name="Podell S."/>
            <person name="Pinowska A."/>
            <person name="Traller J.C."/>
            <person name="Smith S.R."/>
            <person name="McClure R."/>
            <person name="Beliaev A."/>
            <person name="Bohutskyi P."/>
            <person name="Hill E.A."/>
            <person name="Rabines A."/>
            <person name="Zheng H."/>
            <person name="Allen L.Z."/>
            <person name="Kuo A."/>
            <person name="Grigoriev I.V."/>
            <person name="Allen A.E."/>
            <person name="Hazlebeck D."/>
            <person name="Allen E.E."/>
        </authorList>
    </citation>
    <scope>NUCLEOTIDE SEQUENCE</scope>
    <source>
        <strain evidence="2">Hildebrandi</strain>
    </source>
</reference>
<gene>
    <name evidence="2" type="ORF">IV203_035244</name>
</gene>
<name>A0A9K3PUF2_9STRA</name>
<proteinExistence type="predicted"/>
<evidence type="ECO:0000313" key="2">
    <source>
        <dbReference type="EMBL" id="KAG7360145.1"/>
    </source>
</evidence>
<organism evidence="2 3">
    <name type="scientific">Nitzschia inconspicua</name>
    <dbReference type="NCBI Taxonomy" id="303405"/>
    <lineage>
        <taxon>Eukaryota</taxon>
        <taxon>Sar</taxon>
        <taxon>Stramenopiles</taxon>
        <taxon>Ochrophyta</taxon>
        <taxon>Bacillariophyta</taxon>
        <taxon>Bacillariophyceae</taxon>
        <taxon>Bacillariophycidae</taxon>
        <taxon>Bacillariales</taxon>
        <taxon>Bacillariaceae</taxon>
        <taxon>Nitzschia</taxon>
    </lineage>
</organism>
<evidence type="ECO:0000313" key="3">
    <source>
        <dbReference type="Proteomes" id="UP000693970"/>
    </source>
</evidence>
<protein>
    <submittedName>
        <fullName evidence="2">DUF2780 VcgC/VcgE domain containing protein</fullName>
    </submittedName>
</protein>
<comment type="caution">
    <text evidence="2">The sequence shown here is derived from an EMBL/GenBank/DDBJ whole genome shotgun (WGS) entry which is preliminary data.</text>
</comment>